<proteinExistence type="predicted"/>
<sequence length="85" mass="9413">MCAQVETKKNNNNNNRNHCDRYDDCCGEKCEHSERKHGPLYGGCGGKVKIRHATQQLGVVFAEIHRILVGIVESSAVAIGDEVME</sequence>
<protein>
    <submittedName>
        <fullName evidence="1">Uncharacterized protein</fullName>
    </submittedName>
</protein>
<comment type="caution">
    <text evidence="1">The sequence shown here is derived from an EMBL/GenBank/DDBJ whole genome shotgun (WGS) entry which is preliminary data.</text>
</comment>
<evidence type="ECO:0000313" key="1">
    <source>
        <dbReference type="EMBL" id="OTF71342.1"/>
    </source>
</evidence>
<reference evidence="1 2" key="1">
    <citation type="submission" date="2017-03" db="EMBL/GenBank/DDBJ databases">
        <title>Genome Survey of Euroglyphus maynei.</title>
        <authorList>
            <person name="Arlian L.G."/>
            <person name="Morgan M.S."/>
            <person name="Rider S.D."/>
        </authorList>
    </citation>
    <scope>NUCLEOTIDE SEQUENCE [LARGE SCALE GENOMIC DNA]</scope>
    <source>
        <strain evidence="1">Arlian Lab</strain>
        <tissue evidence="1">Whole body</tissue>
    </source>
</reference>
<accession>A0A1Y3ASA5</accession>
<dbReference type="Proteomes" id="UP000194236">
    <property type="component" value="Unassembled WGS sequence"/>
</dbReference>
<organism evidence="1 2">
    <name type="scientific">Euroglyphus maynei</name>
    <name type="common">Mayne's house dust mite</name>
    <dbReference type="NCBI Taxonomy" id="6958"/>
    <lineage>
        <taxon>Eukaryota</taxon>
        <taxon>Metazoa</taxon>
        <taxon>Ecdysozoa</taxon>
        <taxon>Arthropoda</taxon>
        <taxon>Chelicerata</taxon>
        <taxon>Arachnida</taxon>
        <taxon>Acari</taxon>
        <taxon>Acariformes</taxon>
        <taxon>Sarcoptiformes</taxon>
        <taxon>Astigmata</taxon>
        <taxon>Psoroptidia</taxon>
        <taxon>Analgoidea</taxon>
        <taxon>Pyroglyphidae</taxon>
        <taxon>Pyroglyphinae</taxon>
        <taxon>Euroglyphus</taxon>
    </lineage>
</organism>
<dbReference type="AlphaFoldDB" id="A0A1Y3ASA5"/>
<dbReference type="EMBL" id="MUJZ01061549">
    <property type="protein sequence ID" value="OTF71342.1"/>
    <property type="molecule type" value="Genomic_DNA"/>
</dbReference>
<name>A0A1Y3ASA5_EURMA</name>
<keyword evidence="2" id="KW-1185">Reference proteome</keyword>
<evidence type="ECO:0000313" key="2">
    <source>
        <dbReference type="Proteomes" id="UP000194236"/>
    </source>
</evidence>
<gene>
    <name evidence="1" type="ORF">BLA29_010543</name>
</gene>